<dbReference type="RefSeq" id="XP_456347.1">
    <property type="nucleotide sequence ID" value="XM_456347.1"/>
</dbReference>
<evidence type="ECO:0000313" key="2">
    <source>
        <dbReference type="EMBL" id="CAG84289.1"/>
    </source>
</evidence>
<dbReference type="OrthoDB" id="10580161at2759"/>
<dbReference type="HOGENOM" id="CLU_2831156_0_0_1"/>
<organism evidence="2 3">
    <name type="scientific">Debaryomyces hansenii (strain ATCC 36239 / CBS 767 / BCRC 21394 / JCM 1990 / NBRC 0083 / IGC 2968)</name>
    <name type="common">Yeast</name>
    <name type="synonym">Torulaspora hansenii</name>
    <dbReference type="NCBI Taxonomy" id="284592"/>
    <lineage>
        <taxon>Eukaryota</taxon>
        <taxon>Fungi</taxon>
        <taxon>Dikarya</taxon>
        <taxon>Ascomycota</taxon>
        <taxon>Saccharomycotina</taxon>
        <taxon>Pichiomycetes</taxon>
        <taxon>Debaryomycetaceae</taxon>
        <taxon>Debaryomyces</taxon>
    </lineage>
</organism>
<dbReference type="Proteomes" id="UP000000599">
    <property type="component" value="Chromosome A"/>
</dbReference>
<reference evidence="2 3" key="1">
    <citation type="journal article" date="2004" name="Nature">
        <title>Genome evolution in yeasts.</title>
        <authorList>
            <consortium name="Genolevures"/>
            <person name="Dujon B."/>
            <person name="Sherman D."/>
            <person name="Fischer G."/>
            <person name="Durrens P."/>
            <person name="Casaregola S."/>
            <person name="Lafontaine I."/>
            <person name="de Montigny J."/>
            <person name="Marck C."/>
            <person name="Neuveglise C."/>
            <person name="Talla E."/>
            <person name="Goffard N."/>
            <person name="Frangeul L."/>
            <person name="Aigle M."/>
            <person name="Anthouard V."/>
            <person name="Babour A."/>
            <person name="Barbe V."/>
            <person name="Barnay S."/>
            <person name="Blanchin S."/>
            <person name="Beckerich J.M."/>
            <person name="Beyne E."/>
            <person name="Bleykasten C."/>
            <person name="Boisrame A."/>
            <person name="Boyer J."/>
            <person name="Cattolico L."/>
            <person name="Confanioleri F."/>
            <person name="de Daruvar A."/>
            <person name="Despons L."/>
            <person name="Fabre E."/>
            <person name="Fairhead C."/>
            <person name="Ferry-Dumazet H."/>
            <person name="Groppi A."/>
            <person name="Hantraye F."/>
            <person name="Hennequin C."/>
            <person name="Jauniaux N."/>
            <person name="Joyet P."/>
            <person name="Kachouri R."/>
            <person name="Kerrest A."/>
            <person name="Koszul R."/>
            <person name="Lemaire M."/>
            <person name="Lesur I."/>
            <person name="Ma L."/>
            <person name="Muller H."/>
            <person name="Nicaud J.M."/>
            <person name="Nikolski M."/>
            <person name="Oztas S."/>
            <person name="Ozier-Kalogeropoulos O."/>
            <person name="Pellenz S."/>
            <person name="Potier S."/>
            <person name="Richard G.F."/>
            <person name="Straub M.L."/>
            <person name="Suleau A."/>
            <person name="Swennene D."/>
            <person name="Tekaia F."/>
            <person name="Wesolowski-Louvel M."/>
            <person name="Westhof E."/>
            <person name="Wirth B."/>
            <person name="Zeniou-Meyer M."/>
            <person name="Zivanovic I."/>
            <person name="Bolotin-Fukuhara M."/>
            <person name="Thierry A."/>
            <person name="Bouchier C."/>
            <person name="Caudron B."/>
            <person name="Scarpelli C."/>
            <person name="Gaillardin C."/>
            <person name="Weissenbach J."/>
            <person name="Wincker P."/>
            <person name="Souciet J.L."/>
        </authorList>
    </citation>
    <scope>NUCLEOTIDE SEQUENCE [LARGE SCALE GENOMIC DNA]</scope>
    <source>
        <strain evidence="3">ATCC 36239 / CBS 767 / BCRC 21394 / JCM 1990 / NBRC 0083 / IGC 2968</strain>
    </source>
</reference>
<name>Q6BZM2_DEBHA</name>
<dbReference type="AlphaFoldDB" id="Q6BZM2"/>
<feature type="chain" id="PRO_5004272357" evidence="1">
    <location>
        <begin position="22"/>
        <end position="66"/>
    </location>
</feature>
<protein>
    <submittedName>
        <fullName evidence="2">DEHA2A00308p</fullName>
    </submittedName>
</protein>
<dbReference type="GeneID" id="2899328"/>
<sequence>MLSLDLLATTVITFYISSAQAETTNQCVTFPSVAKAASINGFAYNIYNNLPECARPCVEEDTGCML</sequence>
<dbReference type="InParanoid" id="Q6BZM2"/>
<dbReference type="KEGG" id="dha:DEHA2A00308g"/>
<gene>
    <name evidence="2" type="ordered locus">DEHA2A00308g</name>
</gene>
<accession>Q6BZM2</accession>
<proteinExistence type="predicted"/>
<evidence type="ECO:0000256" key="1">
    <source>
        <dbReference type="SAM" id="SignalP"/>
    </source>
</evidence>
<keyword evidence="3" id="KW-1185">Reference proteome</keyword>
<keyword evidence="1" id="KW-0732">Signal</keyword>
<evidence type="ECO:0000313" key="3">
    <source>
        <dbReference type="Proteomes" id="UP000000599"/>
    </source>
</evidence>
<dbReference type="VEuPathDB" id="FungiDB:DEHA2A00308g"/>
<feature type="signal peptide" evidence="1">
    <location>
        <begin position="1"/>
        <end position="21"/>
    </location>
</feature>
<dbReference type="EMBL" id="CR382133">
    <property type="protein sequence ID" value="CAG84289.1"/>
    <property type="molecule type" value="Genomic_DNA"/>
</dbReference>